<comment type="caution">
    <text evidence="1">The sequence shown here is derived from an EMBL/GenBank/DDBJ whole genome shotgun (WGS) entry which is preliminary data.</text>
</comment>
<dbReference type="Proteomes" id="UP000321617">
    <property type="component" value="Unassembled WGS sequence"/>
</dbReference>
<protein>
    <submittedName>
        <fullName evidence="1">Uncharacterized protein</fullName>
    </submittedName>
</protein>
<proteinExistence type="predicted"/>
<organism evidence="1 2">
    <name type="scientific">Stackebrandtia albiflava</name>
    <dbReference type="NCBI Taxonomy" id="406432"/>
    <lineage>
        <taxon>Bacteria</taxon>
        <taxon>Bacillati</taxon>
        <taxon>Actinomycetota</taxon>
        <taxon>Actinomycetes</taxon>
        <taxon>Glycomycetales</taxon>
        <taxon>Glycomycetaceae</taxon>
        <taxon>Stackebrandtia</taxon>
    </lineage>
</organism>
<gene>
    <name evidence="1" type="ORF">LX16_0230</name>
</gene>
<keyword evidence="2" id="KW-1185">Reference proteome</keyword>
<dbReference type="RefSeq" id="WP_147131736.1">
    <property type="nucleotide sequence ID" value="NZ_BAABIJ010000001.1"/>
</dbReference>
<name>A0A562V9I5_9ACTN</name>
<accession>A0A562V9I5</accession>
<evidence type="ECO:0000313" key="2">
    <source>
        <dbReference type="Proteomes" id="UP000321617"/>
    </source>
</evidence>
<dbReference type="EMBL" id="VLLL01000005">
    <property type="protein sequence ID" value="TWJ14545.1"/>
    <property type="molecule type" value="Genomic_DNA"/>
</dbReference>
<dbReference type="AlphaFoldDB" id="A0A562V9I5"/>
<evidence type="ECO:0000313" key="1">
    <source>
        <dbReference type="EMBL" id="TWJ14545.1"/>
    </source>
</evidence>
<sequence>MTTSTEPGRDLGTILVSGHRIAVTATGTELRLRRVTDTGTEPLGVVRRDGRDTGRLCPAAGVDWLMPRSALADRITAAALHRYRGRTGRVVYHCHRWRGPTALLRDPASQADPRCPVPPATSRGWTAKPGSLRVHRFDEAAPALDWLWHQMRQVVTDTHQTRPQWLRPDITADHRDCRAQLHGPDAACEWLFPMPRHQAFIASIVAVYRPPEPQ</sequence>
<reference evidence="1 2" key="1">
    <citation type="journal article" date="2013" name="Stand. Genomic Sci.">
        <title>Genomic Encyclopedia of Type Strains, Phase I: The one thousand microbial genomes (KMG-I) project.</title>
        <authorList>
            <person name="Kyrpides N.C."/>
            <person name="Woyke T."/>
            <person name="Eisen J.A."/>
            <person name="Garrity G."/>
            <person name="Lilburn T.G."/>
            <person name="Beck B.J."/>
            <person name="Whitman W.B."/>
            <person name="Hugenholtz P."/>
            <person name="Klenk H.P."/>
        </authorList>
    </citation>
    <scope>NUCLEOTIDE SEQUENCE [LARGE SCALE GENOMIC DNA]</scope>
    <source>
        <strain evidence="1 2">DSM 45044</strain>
    </source>
</reference>